<feature type="domain" description="ATP-grasp" evidence="6">
    <location>
        <begin position="178"/>
        <end position="360"/>
    </location>
</feature>
<keyword evidence="1" id="KW-0436">Ligase</keyword>
<dbReference type="InterPro" id="IPR052032">
    <property type="entry name" value="ATP-dep_AA_Ligase"/>
</dbReference>
<evidence type="ECO:0000256" key="2">
    <source>
        <dbReference type="ARBA" id="ARBA00022741"/>
    </source>
</evidence>
<accession>A0A4Q5L6H4</accession>
<dbReference type="GO" id="GO:0046872">
    <property type="term" value="F:metal ion binding"/>
    <property type="evidence" value="ECO:0007669"/>
    <property type="project" value="InterPro"/>
</dbReference>
<dbReference type="PANTHER" id="PTHR43585:SF2">
    <property type="entry name" value="ATP-GRASP ENZYME FSQD"/>
    <property type="match status" value="1"/>
</dbReference>
<dbReference type="InterPro" id="IPR013815">
    <property type="entry name" value="ATP_grasp_subdomain_1"/>
</dbReference>
<keyword evidence="2 4" id="KW-0547">Nucleotide-binding</keyword>
<dbReference type="InterPro" id="IPR011761">
    <property type="entry name" value="ATP-grasp"/>
</dbReference>
<gene>
    <name evidence="7" type="ORF">EWM57_19985</name>
</gene>
<comment type="caution">
    <text evidence="7">The sequence shown here is derived from an EMBL/GenBank/DDBJ whole genome shotgun (WGS) entry which is preliminary data.</text>
</comment>
<sequence>MNSDQITLLEYAGADRRTPLIPTPRPPLPEEGPLRDAPRAPAVAAVPQLRAALGKPGGRMTVLVLESNYRLTGAVLFCLSRQKGVVIHVLSRDARSPFRFSSYVRGHHCLPPDKSEAEFLAYARQVAAAVHAEVFLPIDVAGMRFTIAHRQELASFLRVLPLPEAAAYEIATDKSKLGAFMQERGIPAPDTILDVRHNLAAQLENFQFPVLLKPVDGIGGGGIELFQDRASLMQAVAALPAGSNYIIQNCIEGYDIDCNVLYQDGKLLAYSIQKGLLPAVSAYAPTEAIEFVRNEAVLDVVHRVMSALRWSGVAHLDLRYDARTRQMKVIEINTRFWLTVVGSAVRANMNFPVLACQAALGQRVAPVSFSLGRYIPFPNFIRYKLRGRRPDTIPFSLRDTSVLGWLGDPLPKLYRMFNSR</sequence>
<dbReference type="Proteomes" id="UP000294155">
    <property type="component" value="Unassembled WGS sequence"/>
</dbReference>
<dbReference type="PROSITE" id="PS50975">
    <property type="entry name" value="ATP_GRASP"/>
    <property type="match status" value="1"/>
</dbReference>
<evidence type="ECO:0000256" key="1">
    <source>
        <dbReference type="ARBA" id="ARBA00022598"/>
    </source>
</evidence>
<proteinExistence type="predicted"/>
<name>A0A4Q5L6H4_9BACT</name>
<dbReference type="OrthoDB" id="9803907at2"/>
<evidence type="ECO:0000256" key="4">
    <source>
        <dbReference type="PROSITE-ProRule" id="PRU00409"/>
    </source>
</evidence>
<dbReference type="EMBL" id="SEWE01000071">
    <property type="protein sequence ID" value="RYU75456.1"/>
    <property type="molecule type" value="Genomic_DNA"/>
</dbReference>
<reference evidence="7 8" key="1">
    <citation type="submission" date="2019-02" db="EMBL/GenBank/DDBJ databases">
        <title>Bacterial novel species isolated from soil.</title>
        <authorList>
            <person name="Jung H.-Y."/>
        </authorList>
    </citation>
    <scope>NUCLEOTIDE SEQUENCE [LARGE SCALE GENOMIC DNA]</scope>
    <source>
        <strain evidence="7 8">1-3-3-3</strain>
    </source>
</reference>
<dbReference type="SUPFAM" id="SSF56059">
    <property type="entry name" value="Glutathione synthetase ATP-binding domain-like"/>
    <property type="match status" value="1"/>
</dbReference>
<feature type="region of interest" description="Disordered" evidence="5">
    <location>
        <begin position="17"/>
        <end position="36"/>
    </location>
</feature>
<keyword evidence="8" id="KW-1185">Reference proteome</keyword>
<protein>
    <submittedName>
        <fullName evidence="7">ATP-grasp domain-containing protein</fullName>
    </submittedName>
</protein>
<evidence type="ECO:0000256" key="5">
    <source>
        <dbReference type="SAM" id="MobiDB-lite"/>
    </source>
</evidence>
<organism evidence="7 8">
    <name type="scientific">Hymenobacter persicinus</name>
    <dbReference type="NCBI Taxonomy" id="2025506"/>
    <lineage>
        <taxon>Bacteria</taxon>
        <taxon>Pseudomonadati</taxon>
        <taxon>Bacteroidota</taxon>
        <taxon>Cytophagia</taxon>
        <taxon>Cytophagales</taxon>
        <taxon>Hymenobacteraceae</taxon>
        <taxon>Hymenobacter</taxon>
    </lineage>
</organism>
<dbReference type="Pfam" id="PF02655">
    <property type="entry name" value="ATP-grasp_3"/>
    <property type="match status" value="1"/>
</dbReference>
<keyword evidence="3 4" id="KW-0067">ATP-binding</keyword>
<evidence type="ECO:0000313" key="7">
    <source>
        <dbReference type="EMBL" id="RYU75456.1"/>
    </source>
</evidence>
<dbReference type="GO" id="GO:0016874">
    <property type="term" value="F:ligase activity"/>
    <property type="evidence" value="ECO:0007669"/>
    <property type="project" value="UniProtKB-KW"/>
</dbReference>
<feature type="compositionally biased region" description="Pro residues" evidence="5">
    <location>
        <begin position="21"/>
        <end position="30"/>
    </location>
</feature>
<dbReference type="RefSeq" id="WP_129923074.1">
    <property type="nucleotide sequence ID" value="NZ_SEWE01000071.1"/>
</dbReference>
<dbReference type="InterPro" id="IPR003806">
    <property type="entry name" value="ATP-grasp_PylC-type"/>
</dbReference>
<evidence type="ECO:0000313" key="8">
    <source>
        <dbReference type="Proteomes" id="UP000294155"/>
    </source>
</evidence>
<dbReference type="PANTHER" id="PTHR43585">
    <property type="entry name" value="FUMIPYRROLE BIOSYNTHESIS PROTEIN C"/>
    <property type="match status" value="1"/>
</dbReference>
<evidence type="ECO:0000256" key="3">
    <source>
        <dbReference type="ARBA" id="ARBA00022840"/>
    </source>
</evidence>
<dbReference type="GO" id="GO:0005524">
    <property type="term" value="F:ATP binding"/>
    <property type="evidence" value="ECO:0007669"/>
    <property type="project" value="UniProtKB-UniRule"/>
</dbReference>
<dbReference type="Gene3D" id="3.30.470.20">
    <property type="entry name" value="ATP-grasp fold, B domain"/>
    <property type="match status" value="1"/>
</dbReference>
<evidence type="ECO:0000259" key="6">
    <source>
        <dbReference type="PROSITE" id="PS50975"/>
    </source>
</evidence>
<dbReference type="Gene3D" id="3.30.1490.20">
    <property type="entry name" value="ATP-grasp fold, A domain"/>
    <property type="match status" value="1"/>
</dbReference>
<dbReference type="AlphaFoldDB" id="A0A4Q5L6H4"/>